<proteinExistence type="predicted"/>
<evidence type="ECO:0000313" key="1">
    <source>
        <dbReference type="EMBL" id="HAW74386.1"/>
    </source>
</evidence>
<evidence type="ECO:0000313" key="2">
    <source>
        <dbReference type="Proteomes" id="UP000263517"/>
    </source>
</evidence>
<sequence length="87" mass="10249">MERHIAVLKDTKIYLPSEVWVSLYTELAERRLLAFSFAEYSQDGETGILDESEERYSDWAQEEFNGEGDIIESILNSHGLYRWEEQD</sequence>
<protein>
    <submittedName>
        <fullName evidence="1">Uncharacterized protein</fullName>
    </submittedName>
</protein>
<gene>
    <name evidence="1" type="ORF">DCW74_01475</name>
</gene>
<reference evidence="1 2" key="1">
    <citation type="journal article" date="2018" name="Nat. Biotechnol.">
        <title>A standardized bacterial taxonomy based on genome phylogeny substantially revises the tree of life.</title>
        <authorList>
            <person name="Parks D.H."/>
            <person name="Chuvochina M."/>
            <person name="Waite D.W."/>
            <person name="Rinke C."/>
            <person name="Skarshewski A."/>
            <person name="Chaumeil P.A."/>
            <person name="Hugenholtz P."/>
        </authorList>
    </citation>
    <scope>NUCLEOTIDE SEQUENCE [LARGE SCALE GENOMIC DNA]</scope>
    <source>
        <strain evidence="1">UBA11978</strain>
    </source>
</reference>
<dbReference type="Proteomes" id="UP000263517">
    <property type="component" value="Unassembled WGS sequence"/>
</dbReference>
<organism evidence="1 2">
    <name type="scientific">Alteromonas australica</name>
    <dbReference type="NCBI Taxonomy" id="589873"/>
    <lineage>
        <taxon>Bacteria</taxon>
        <taxon>Pseudomonadati</taxon>
        <taxon>Pseudomonadota</taxon>
        <taxon>Gammaproteobacteria</taxon>
        <taxon>Alteromonadales</taxon>
        <taxon>Alteromonadaceae</taxon>
        <taxon>Alteromonas/Salinimonas group</taxon>
        <taxon>Alteromonas</taxon>
    </lineage>
</organism>
<name>A0A350NZB9_9ALTE</name>
<comment type="caution">
    <text evidence="1">The sequence shown here is derived from an EMBL/GenBank/DDBJ whole genome shotgun (WGS) entry which is preliminary data.</text>
</comment>
<dbReference type="AlphaFoldDB" id="A0A350NZB9"/>
<dbReference type="EMBL" id="DNAN01000053">
    <property type="protein sequence ID" value="HAW74386.1"/>
    <property type="molecule type" value="Genomic_DNA"/>
</dbReference>
<accession>A0A350NZB9</accession>